<dbReference type="PROSITE" id="PS00856">
    <property type="entry name" value="GUANYLATE_KINASE_1"/>
    <property type="match status" value="1"/>
</dbReference>
<keyword evidence="3" id="KW-0418">Kinase</keyword>
<dbReference type="GO" id="GO:0004385">
    <property type="term" value="F:GMP kinase activity"/>
    <property type="evidence" value="ECO:0007669"/>
    <property type="project" value="TreeGrafter"/>
</dbReference>
<dbReference type="PROSITE" id="PS50052">
    <property type="entry name" value="GUANYLATE_KINASE_2"/>
    <property type="match status" value="1"/>
</dbReference>
<evidence type="ECO:0000256" key="1">
    <source>
        <dbReference type="ARBA" id="ARBA00005790"/>
    </source>
</evidence>
<dbReference type="InterPro" id="IPR008144">
    <property type="entry name" value="Guanylate_kin-like_dom"/>
</dbReference>
<protein>
    <recommendedName>
        <fullName evidence="4">Guanylate kinase-like domain-containing protein</fullName>
    </recommendedName>
</protein>
<dbReference type="PANTHER" id="PTHR23117:SF13">
    <property type="entry name" value="GUANYLATE KINASE"/>
    <property type="match status" value="1"/>
</dbReference>
<dbReference type="InterPro" id="IPR008145">
    <property type="entry name" value="GK/Ca_channel_bsu"/>
</dbReference>
<evidence type="ECO:0000313" key="5">
    <source>
        <dbReference type="EMBL" id="PIS42666.1"/>
    </source>
</evidence>
<evidence type="ECO:0000313" key="6">
    <source>
        <dbReference type="Proteomes" id="UP000231542"/>
    </source>
</evidence>
<accession>A0A2H0YW57</accession>
<dbReference type="PANTHER" id="PTHR23117">
    <property type="entry name" value="GUANYLATE KINASE-RELATED"/>
    <property type="match status" value="1"/>
</dbReference>
<organism evidence="5 6">
    <name type="scientific">Candidatus Kerfeldbacteria bacterium CG08_land_8_20_14_0_20_40_16</name>
    <dbReference type="NCBI Taxonomy" id="2014244"/>
    <lineage>
        <taxon>Bacteria</taxon>
        <taxon>Candidatus Kerfeldiibacteriota</taxon>
    </lineage>
</organism>
<reference evidence="5 6" key="1">
    <citation type="submission" date="2017-09" db="EMBL/GenBank/DDBJ databases">
        <title>Depth-based differentiation of microbial function through sediment-hosted aquifers and enrichment of novel symbionts in the deep terrestrial subsurface.</title>
        <authorList>
            <person name="Probst A.J."/>
            <person name="Ladd B."/>
            <person name="Jarett J.K."/>
            <person name="Geller-Mcgrath D.E."/>
            <person name="Sieber C.M."/>
            <person name="Emerson J.B."/>
            <person name="Anantharaman K."/>
            <person name="Thomas B.C."/>
            <person name="Malmstrom R."/>
            <person name="Stieglmeier M."/>
            <person name="Klingl A."/>
            <person name="Woyke T."/>
            <person name="Ryan C.M."/>
            <person name="Banfield J.F."/>
        </authorList>
    </citation>
    <scope>NUCLEOTIDE SEQUENCE [LARGE SCALE GENOMIC DNA]</scope>
    <source>
        <strain evidence="5">CG08_land_8_20_14_0_20_40_16</strain>
    </source>
</reference>
<dbReference type="SUPFAM" id="SSF52540">
    <property type="entry name" value="P-loop containing nucleoside triphosphate hydrolases"/>
    <property type="match status" value="1"/>
</dbReference>
<keyword evidence="2" id="KW-0808">Transferase</keyword>
<dbReference type="Proteomes" id="UP000231542">
    <property type="component" value="Unassembled WGS sequence"/>
</dbReference>
<proteinExistence type="inferred from homology"/>
<sequence length="274" mass="31686">MIAYNKINCDYNMKEKFTPPNEQNESEKLKGKWNHALYQVAEKIFEHMSQKLPEGTSSDQIPQLLEQATEERILTKKNRADFIVISASPGTGKSTVGDILKQKGLERFPRVTTREPRPREKDGEDYHFISRKEFEQRKNEGKFLYHKETYGEGRAIAKDEFDDKIASGKKFYAEGDALAYSEIKKKSGYEEIEYQSVYLLPPSFDVLLERIAKRIEEDKASSEGKWDEAALTERLNKAIYYLEKSSGHIINGIYDGFLVNDDIKRVEEKVTSFI</sequence>
<gene>
    <name evidence="5" type="ORF">COT24_02325</name>
</gene>
<evidence type="ECO:0000256" key="3">
    <source>
        <dbReference type="ARBA" id="ARBA00022777"/>
    </source>
</evidence>
<dbReference type="InterPro" id="IPR027417">
    <property type="entry name" value="P-loop_NTPase"/>
</dbReference>
<dbReference type="GO" id="GO:0005829">
    <property type="term" value="C:cytosol"/>
    <property type="evidence" value="ECO:0007669"/>
    <property type="project" value="TreeGrafter"/>
</dbReference>
<dbReference type="AlphaFoldDB" id="A0A2H0YW57"/>
<dbReference type="InterPro" id="IPR020590">
    <property type="entry name" value="Guanylate_kinase_CS"/>
</dbReference>
<name>A0A2H0YW57_9BACT</name>
<dbReference type="EMBL" id="PEXU01000029">
    <property type="protein sequence ID" value="PIS42666.1"/>
    <property type="molecule type" value="Genomic_DNA"/>
</dbReference>
<comment type="caution">
    <text evidence="5">The sequence shown here is derived from an EMBL/GenBank/DDBJ whole genome shotgun (WGS) entry which is preliminary data.</text>
</comment>
<dbReference type="Gene3D" id="3.40.50.300">
    <property type="entry name" value="P-loop containing nucleotide triphosphate hydrolases"/>
    <property type="match status" value="1"/>
</dbReference>
<comment type="similarity">
    <text evidence="1">Belongs to the guanylate kinase family.</text>
</comment>
<evidence type="ECO:0000256" key="2">
    <source>
        <dbReference type="ARBA" id="ARBA00022679"/>
    </source>
</evidence>
<evidence type="ECO:0000259" key="4">
    <source>
        <dbReference type="PROSITE" id="PS50052"/>
    </source>
</evidence>
<dbReference type="Pfam" id="PF00625">
    <property type="entry name" value="Guanylate_kin"/>
    <property type="match status" value="1"/>
</dbReference>
<dbReference type="SMART" id="SM00072">
    <property type="entry name" value="GuKc"/>
    <property type="match status" value="1"/>
</dbReference>
<feature type="domain" description="Guanylate kinase-like" evidence="4">
    <location>
        <begin position="80"/>
        <end position="274"/>
    </location>
</feature>